<dbReference type="PANTHER" id="PTHR22916">
    <property type="entry name" value="GLYCOSYLTRANSFERASE"/>
    <property type="match status" value="1"/>
</dbReference>
<comment type="caution">
    <text evidence="2">The sequence shown here is derived from an EMBL/GenBank/DDBJ whole genome shotgun (WGS) entry which is preliminary data.</text>
</comment>
<feature type="domain" description="Glycosyltransferase 2-like" evidence="1">
    <location>
        <begin position="6"/>
        <end position="126"/>
    </location>
</feature>
<gene>
    <name evidence="2" type="ORF">I5M32_03780</name>
</gene>
<dbReference type="CDD" id="cd06433">
    <property type="entry name" value="GT_2_WfgS_like"/>
    <property type="match status" value="1"/>
</dbReference>
<dbReference type="Proteomes" id="UP000660024">
    <property type="component" value="Unassembled WGS sequence"/>
</dbReference>
<evidence type="ECO:0000313" key="3">
    <source>
        <dbReference type="Proteomes" id="UP000660024"/>
    </source>
</evidence>
<sequence>MNITFSIIIPTYNSDKVLPIALKSIINQNYKNFEILVIDGKSKDNTLAIAKSFNDQRIKIFSEGDKGIYDAMNKGIEKAKGEWLYFLGSDDELYDVDVLCNTYNFINRVKSQIVYGNVIIKGNCVWAKDGDIYDGAYNLEKLVNKNISHQALFYSTSFIKKNEIKFNLKYQTLSDWDFNLKCFSITNFSHFEQVIAVFNTGGASTILNGQTDLLFKEFLKNFLKYFNVSPFDKSINLLPEVFLKGLEMQKLKFIWKECFNKVNFKQSLLLKNFYNA</sequence>
<accession>A0ABS1BGS2</accession>
<reference evidence="2 3" key="1">
    <citation type="submission" date="2020-12" db="EMBL/GenBank/DDBJ databases">
        <title>Bacterial novel species Pedobacter sp. SD-b isolated from soil.</title>
        <authorList>
            <person name="Jung H.-Y."/>
        </authorList>
    </citation>
    <scope>NUCLEOTIDE SEQUENCE [LARGE SCALE GENOMIC DNA]</scope>
    <source>
        <strain evidence="2 3">SD-b</strain>
    </source>
</reference>
<protein>
    <submittedName>
        <fullName evidence="2">Glycosyltransferase</fullName>
    </submittedName>
</protein>
<dbReference type="Gene3D" id="3.90.550.10">
    <property type="entry name" value="Spore Coat Polysaccharide Biosynthesis Protein SpsA, Chain A"/>
    <property type="match status" value="1"/>
</dbReference>
<dbReference type="PANTHER" id="PTHR22916:SF3">
    <property type="entry name" value="UDP-GLCNAC:BETAGAL BETA-1,3-N-ACETYLGLUCOSAMINYLTRANSFERASE-LIKE PROTEIN 1"/>
    <property type="match status" value="1"/>
</dbReference>
<dbReference type="EMBL" id="JAEHFY010000004">
    <property type="protein sequence ID" value="MBK0382070.1"/>
    <property type="molecule type" value="Genomic_DNA"/>
</dbReference>
<dbReference type="InterPro" id="IPR001173">
    <property type="entry name" value="Glyco_trans_2-like"/>
</dbReference>
<proteinExistence type="predicted"/>
<dbReference type="Pfam" id="PF00535">
    <property type="entry name" value="Glycos_transf_2"/>
    <property type="match status" value="1"/>
</dbReference>
<dbReference type="InterPro" id="IPR029044">
    <property type="entry name" value="Nucleotide-diphossugar_trans"/>
</dbReference>
<evidence type="ECO:0000313" key="2">
    <source>
        <dbReference type="EMBL" id="MBK0382070.1"/>
    </source>
</evidence>
<keyword evidence="3" id="KW-1185">Reference proteome</keyword>
<dbReference type="SUPFAM" id="SSF53448">
    <property type="entry name" value="Nucleotide-diphospho-sugar transferases"/>
    <property type="match status" value="1"/>
</dbReference>
<dbReference type="RefSeq" id="WP_200584849.1">
    <property type="nucleotide sequence ID" value="NZ_JAEHFY010000004.1"/>
</dbReference>
<organism evidence="2 3">
    <name type="scientific">Pedobacter segetis</name>
    <dbReference type="NCBI Taxonomy" id="2793069"/>
    <lineage>
        <taxon>Bacteria</taxon>
        <taxon>Pseudomonadati</taxon>
        <taxon>Bacteroidota</taxon>
        <taxon>Sphingobacteriia</taxon>
        <taxon>Sphingobacteriales</taxon>
        <taxon>Sphingobacteriaceae</taxon>
        <taxon>Pedobacter</taxon>
    </lineage>
</organism>
<name>A0ABS1BGS2_9SPHI</name>
<evidence type="ECO:0000259" key="1">
    <source>
        <dbReference type="Pfam" id="PF00535"/>
    </source>
</evidence>